<evidence type="ECO:0000313" key="1">
    <source>
        <dbReference type="EMBL" id="KGG20005.1"/>
    </source>
</evidence>
<sequence>MSHQMALRFMGMGVWLRNLLRLQNPILIGYGGGQNLKANSQ</sequence>
<reference evidence="2" key="1">
    <citation type="journal article" date="2014" name="Sci. Data">
        <title>Genomes of diverse isolates of the marine cyanobacterium Prochlorococcus.</title>
        <authorList>
            <person name="Biller S."/>
            <person name="Berube P."/>
            <person name="Thompson J."/>
            <person name="Kelly L."/>
            <person name="Roggensack S."/>
            <person name="Awad L."/>
            <person name="Roache-Johnson K."/>
            <person name="Ding H."/>
            <person name="Giovannoni S.J."/>
            <person name="Moore L.R."/>
            <person name="Chisholm S.W."/>
        </authorList>
    </citation>
    <scope>NUCLEOTIDE SEQUENCE [LARGE SCALE GENOMIC DNA]</scope>
    <source>
        <strain evidence="2">PAC1</strain>
    </source>
</reference>
<gene>
    <name evidence="1" type="ORF">EV03_1469</name>
</gene>
<comment type="caution">
    <text evidence="1">The sequence shown here is derived from an EMBL/GenBank/DDBJ whole genome shotgun (WGS) entry which is preliminary data.</text>
</comment>
<dbReference type="Proteomes" id="UP000030392">
    <property type="component" value="Unassembled WGS sequence"/>
</dbReference>
<organism evidence="1 2">
    <name type="scientific">Prochlorococcus marinus str. PAC1</name>
    <dbReference type="NCBI Taxonomy" id="59924"/>
    <lineage>
        <taxon>Bacteria</taxon>
        <taxon>Bacillati</taxon>
        <taxon>Cyanobacteriota</taxon>
        <taxon>Cyanophyceae</taxon>
        <taxon>Synechococcales</taxon>
        <taxon>Prochlorococcaceae</taxon>
        <taxon>Prochlorococcus</taxon>
    </lineage>
</organism>
<accession>A0A0A2C559</accession>
<proteinExistence type="predicted"/>
<name>A0A0A2C559_PROMR</name>
<protein>
    <submittedName>
        <fullName evidence="1">Uncharacterized protein</fullName>
    </submittedName>
</protein>
<dbReference type="AlphaFoldDB" id="A0A0A2C559"/>
<dbReference type="EMBL" id="JNAX01000014">
    <property type="protein sequence ID" value="KGG20005.1"/>
    <property type="molecule type" value="Genomic_DNA"/>
</dbReference>
<evidence type="ECO:0000313" key="2">
    <source>
        <dbReference type="Proteomes" id="UP000030392"/>
    </source>
</evidence>